<protein>
    <recommendedName>
        <fullName evidence="5">Transmembrane protein</fullName>
    </recommendedName>
</protein>
<reference evidence="3 4" key="1">
    <citation type="journal article" date="2015" name="Genome Biol. Evol.">
        <title>Found and Lost: The Fates of Horizontally Acquired Genes in Arthropod-Symbiotic Spiroplasma.</title>
        <authorList>
            <person name="Lo W.S."/>
            <person name="Gasparich G.E."/>
            <person name="Kuo C.H."/>
        </authorList>
    </citation>
    <scope>NUCLEOTIDE SEQUENCE [LARGE SCALE GENOMIC DNA]</scope>
    <source>
        <strain evidence="4">TDA-040725-5</strain>
    </source>
</reference>
<organism evidence="3 4">
    <name type="scientific">Spiroplasma eriocheiris</name>
    <dbReference type="NCBI Taxonomy" id="315358"/>
    <lineage>
        <taxon>Bacteria</taxon>
        <taxon>Bacillati</taxon>
        <taxon>Mycoplasmatota</taxon>
        <taxon>Mollicutes</taxon>
        <taxon>Entomoplasmatales</taxon>
        <taxon>Spiroplasmataceae</taxon>
        <taxon>Spiroplasma</taxon>
    </lineage>
</organism>
<feature type="transmembrane region" description="Helical" evidence="2">
    <location>
        <begin position="413"/>
        <end position="435"/>
    </location>
</feature>
<keyword evidence="2" id="KW-0812">Transmembrane</keyword>
<keyword evidence="2" id="KW-0472">Membrane</keyword>
<accession>A0A0H3XHP5</accession>
<reference evidence="4" key="2">
    <citation type="submission" date="2015-06" db="EMBL/GenBank/DDBJ databases">
        <title>Complete genome sequence of Spiroplasma eriocheiris TDA-040725-5 (DSM 21848).</title>
        <authorList>
            <person name="Lo W.-S."/>
            <person name="Kuo C.-H."/>
        </authorList>
    </citation>
    <scope>NUCLEOTIDE SEQUENCE [LARGE SCALE GENOMIC DNA]</scope>
    <source>
        <strain evidence="4">TDA-040725-5</strain>
    </source>
</reference>
<evidence type="ECO:0008006" key="5">
    <source>
        <dbReference type="Google" id="ProtNLM"/>
    </source>
</evidence>
<feature type="region of interest" description="Disordered" evidence="1">
    <location>
        <begin position="192"/>
        <end position="232"/>
    </location>
</feature>
<evidence type="ECO:0000313" key="4">
    <source>
        <dbReference type="Proteomes" id="UP000035661"/>
    </source>
</evidence>
<evidence type="ECO:0000313" key="3">
    <source>
        <dbReference type="EMBL" id="AKM54258.1"/>
    </source>
</evidence>
<keyword evidence="4" id="KW-1185">Reference proteome</keyword>
<proteinExistence type="predicted"/>
<dbReference type="EMBL" id="CP011856">
    <property type="protein sequence ID" value="AKM54258.1"/>
    <property type="molecule type" value="Genomic_DNA"/>
</dbReference>
<feature type="transmembrane region" description="Helical" evidence="2">
    <location>
        <begin position="472"/>
        <end position="491"/>
    </location>
</feature>
<dbReference type="KEGG" id="seri:SERIO_v1c06930"/>
<dbReference type="PATRIC" id="fig|743698.3.peg.695"/>
<sequence>MSMKSNEIKILKIKPIKETTNAANNPDQPLVVGNHPNSHFFNQSSVFTATGPIPTPVNQPEPLTFHNREVKINLDNPNAINILKKQANHLEQEQLNFYQRVNKIKDVFDEAAFDKNDEYLKNFNQDNKAPVNLNPNIVKQVPTTEQPTIDQANLREQARMVAKKILAKEQTTNQAVKLKSESFVKVKQPAPNLFKPPVPGPRMKEVKYSESSNDLDPEVSKQPAREPTPELNNSAVLTSPVVKEKEQGLDLQITKPNYYAQADVMEWDPSKRPNLNSNPTVEKVEKPAILTEQAFKSELAKLKEQEPPETNSNKPLEFSNFYSRLFNDKAADLFTGDSTSATSKSFRRIKVKTKNNNPVTSKPLSHPGGVVNKTIYETSAAFNHNFKIKRLANGRQKIKRVTKTPNLMWNSPILLFSRASLLLGFIMLLILTLAWDSWRETSSFDLYTFFKQAGADVSFLSDQSSYWTANRIFLMIVLAIYLGIAIIPLVSINHQKSLVYVILPINILAILFMLVIYIYGYAYWDDNFEPVRCIFQWLSLFFLMLAMGSFILAIRNLKFQ</sequence>
<evidence type="ECO:0000256" key="2">
    <source>
        <dbReference type="SAM" id="Phobius"/>
    </source>
</evidence>
<gene>
    <name evidence="3" type="ORF">SERIO_v1c06930</name>
</gene>
<evidence type="ECO:0000256" key="1">
    <source>
        <dbReference type="SAM" id="MobiDB-lite"/>
    </source>
</evidence>
<name>A0A0H3XHP5_9MOLU</name>
<feature type="transmembrane region" description="Helical" evidence="2">
    <location>
        <begin position="534"/>
        <end position="554"/>
    </location>
</feature>
<dbReference type="STRING" id="315358.SERIO_v1c06930"/>
<feature type="transmembrane region" description="Helical" evidence="2">
    <location>
        <begin position="498"/>
        <end position="522"/>
    </location>
</feature>
<keyword evidence="2" id="KW-1133">Transmembrane helix</keyword>
<dbReference type="Proteomes" id="UP000035661">
    <property type="component" value="Chromosome"/>
</dbReference>
<dbReference type="AlphaFoldDB" id="A0A0H3XHP5"/>